<evidence type="ECO:0000256" key="5">
    <source>
        <dbReference type="ARBA" id="ARBA00022989"/>
    </source>
</evidence>
<evidence type="ECO:0000256" key="4">
    <source>
        <dbReference type="ARBA" id="ARBA00022692"/>
    </source>
</evidence>
<evidence type="ECO:0000256" key="6">
    <source>
        <dbReference type="ARBA" id="ARBA00023136"/>
    </source>
</evidence>
<name>A0ABX6GA19_9BACI</name>
<reference evidence="7 8" key="1">
    <citation type="submission" date="2019-12" db="EMBL/GenBank/DDBJ databases">
        <title>Bacillus toyonensis BV-17 genome.</title>
        <authorList>
            <person name="Chen J."/>
        </authorList>
    </citation>
    <scope>NUCLEOTIDE SEQUENCE [LARGE SCALE GENOMIC DNA]</scope>
    <source>
        <strain evidence="7 8">BV-17</strain>
    </source>
</reference>
<keyword evidence="3" id="KW-0813">Transport</keyword>
<evidence type="ECO:0000256" key="1">
    <source>
        <dbReference type="ARBA" id="ARBA00003410"/>
    </source>
</evidence>
<keyword evidence="6" id="KW-0472">Membrane</keyword>
<dbReference type="Proteomes" id="UP000440820">
    <property type="component" value="Chromosome"/>
</dbReference>
<evidence type="ECO:0000256" key="3">
    <source>
        <dbReference type="ARBA" id="ARBA00022448"/>
    </source>
</evidence>
<comment type="function">
    <text evidence="1">Mediates uptake of L-cystine, the oxidized form of L-cysteine.</text>
</comment>
<keyword evidence="5" id="KW-1133">Transmembrane helix</keyword>
<evidence type="ECO:0000256" key="2">
    <source>
        <dbReference type="ARBA" id="ARBA00004141"/>
    </source>
</evidence>
<dbReference type="Gene3D" id="1.10.3860.10">
    <property type="entry name" value="Sodium:dicarboxylate symporter"/>
    <property type="match status" value="1"/>
</dbReference>
<sequence>MRSRLRRIKADEMSAFLLASTLSAMNVISLEGLALLLGGDRFMSEARAIVNLIGNGIATVVVAKSENEFDDEKYKRVVEEMKREKIAG</sequence>
<dbReference type="EMBL" id="CP047044">
    <property type="protein sequence ID" value="QHA18690.1"/>
    <property type="molecule type" value="Genomic_DNA"/>
</dbReference>
<comment type="subcellular location">
    <subcellularLocation>
        <location evidence="2">Membrane</location>
        <topology evidence="2">Multi-pass membrane protein</topology>
    </subcellularLocation>
</comment>
<dbReference type="InterPro" id="IPR036458">
    <property type="entry name" value="Na:dicarbo_symporter_sf"/>
</dbReference>
<evidence type="ECO:0000313" key="8">
    <source>
        <dbReference type="Proteomes" id="UP000440820"/>
    </source>
</evidence>
<organism evidence="7 8">
    <name type="scientific">Bacillus toyonensis</name>
    <dbReference type="NCBI Taxonomy" id="155322"/>
    <lineage>
        <taxon>Bacteria</taxon>
        <taxon>Bacillati</taxon>
        <taxon>Bacillota</taxon>
        <taxon>Bacilli</taxon>
        <taxon>Bacillales</taxon>
        <taxon>Bacillaceae</taxon>
        <taxon>Bacillus</taxon>
        <taxon>Bacillus cereus group</taxon>
    </lineage>
</organism>
<dbReference type="SUPFAM" id="SSF118215">
    <property type="entry name" value="Proton glutamate symport protein"/>
    <property type="match status" value="1"/>
</dbReference>
<evidence type="ECO:0000313" key="7">
    <source>
        <dbReference type="EMBL" id="QHA18690.1"/>
    </source>
</evidence>
<gene>
    <name evidence="7" type="ORF">GPA05_17295</name>
</gene>
<dbReference type="Pfam" id="PF00375">
    <property type="entry name" value="SDF"/>
    <property type="match status" value="1"/>
</dbReference>
<dbReference type="InterPro" id="IPR001991">
    <property type="entry name" value="Na-dicarboxylate_symporter"/>
</dbReference>
<protein>
    <submittedName>
        <fullName evidence="7">C4-dicarboxylate ABC transporter</fullName>
    </submittedName>
</protein>
<proteinExistence type="predicted"/>
<accession>A0ABX6GA19</accession>
<keyword evidence="4" id="KW-0812">Transmembrane</keyword>
<keyword evidence="8" id="KW-1185">Reference proteome</keyword>